<accession>A0A9P5PMK0</accession>
<evidence type="ECO:0000313" key="2">
    <source>
        <dbReference type="Proteomes" id="UP000772434"/>
    </source>
</evidence>
<gene>
    <name evidence="1" type="ORF">BDP27DRAFT_1230157</name>
</gene>
<evidence type="ECO:0000313" key="1">
    <source>
        <dbReference type="EMBL" id="KAF9064655.1"/>
    </source>
</evidence>
<dbReference type="OrthoDB" id="10007484at2759"/>
<dbReference type="AlphaFoldDB" id="A0A9P5PMK0"/>
<comment type="caution">
    <text evidence="1">The sequence shown here is derived from an EMBL/GenBank/DDBJ whole genome shotgun (WGS) entry which is preliminary data.</text>
</comment>
<evidence type="ECO:0008006" key="3">
    <source>
        <dbReference type="Google" id="ProtNLM"/>
    </source>
</evidence>
<reference evidence="1" key="1">
    <citation type="submission" date="2020-11" db="EMBL/GenBank/DDBJ databases">
        <authorList>
            <consortium name="DOE Joint Genome Institute"/>
            <person name="Ahrendt S."/>
            <person name="Riley R."/>
            <person name="Andreopoulos W."/>
            <person name="Labutti K."/>
            <person name="Pangilinan J."/>
            <person name="Ruiz-Duenas F.J."/>
            <person name="Barrasa J.M."/>
            <person name="Sanchez-Garcia M."/>
            <person name="Camarero S."/>
            <person name="Miyauchi S."/>
            <person name="Serrano A."/>
            <person name="Linde D."/>
            <person name="Babiker R."/>
            <person name="Drula E."/>
            <person name="Ayuso-Fernandez I."/>
            <person name="Pacheco R."/>
            <person name="Padilla G."/>
            <person name="Ferreira P."/>
            <person name="Barriuso J."/>
            <person name="Kellner H."/>
            <person name="Castanera R."/>
            <person name="Alfaro M."/>
            <person name="Ramirez L."/>
            <person name="Pisabarro A.G."/>
            <person name="Kuo A."/>
            <person name="Tritt A."/>
            <person name="Lipzen A."/>
            <person name="He G."/>
            <person name="Yan M."/>
            <person name="Ng V."/>
            <person name="Cullen D."/>
            <person name="Martin F."/>
            <person name="Rosso M.-N."/>
            <person name="Henrissat B."/>
            <person name="Hibbett D."/>
            <person name="Martinez A.T."/>
            <person name="Grigoriev I.V."/>
        </authorList>
    </citation>
    <scope>NUCLEOTIDE SEQUENCE</scope>
    <source>
        <strain evidence="1">AH 40177</strain>
    </source>
</reference>
<keyword evidence="2" id="KW-1185">Reference proteome</keyword>
<dbReference type="EMBL" id="JADNRY010000118">
    <property type="protein sequence ID" value="KAF9064655.1"/>
    <property type="molecule type" value="Genomic_DNA"/>
</dbReference>
<dbReference type="Proteomes" id="UP000772434">
    <property type="component" value="Unassembled WGS sequence"/>
</dbReference>
<feature type="non-terminal residue" evidence="1">
    <location>
        <position position="1"/>
    </location>
</feature>
<protein>
    <recommendedName>
        <fullName evidence="3">Helitron helicase-like domain-containing protein</fullName>
    </recommendedName>
</protein>
<name>A0A9P5PMK0_9AGAR</name>
<organism evidence="1 2">
    <name type="scientific">Rhodocollybia butyracea</name>
    <dbReference type="NCBI Taxonomy" id="206335"/>
    <lineage>
        <taxon>Eukaryota</taxon>
        <taxon>Fungi</taxon>
        <taxon>Dikarya</taxon>
        <taxon>Basidiomycota</taxon>
        <taxon>Agaricomycotina</taxon>
        <taxon>Agaricomycetes</taxon>
        <taxon>Agaricomycetidae</taxon>
        <taxon>Agaricales</taxon>
        <taxon>Marasmiineae</taxon>
        <taxon>Omphalotaceae</taxon>
        <taxon>Rhodocollybia</taxon>
    </lineage>
</organism>
<proteinExistence type="predicted"/>
<sequence>GVFGRVKHYYGVIEAQNHGSLHLHILIWLEGALSPRQIQDKVTNDGIFQNRLFSWLDSIFLRELPPNTYPADSLQNRNCILNRPPHPDSDNFEEIWSQFLREVLDASGQSHSHSNTCFKKISCSMSLLTLNERNKLCCFDYPIDLAPETFMDDDGKIHFQRTDGKVVAYNALVSGSMQCNTDGKFVGSGAFGMALSIYMSNYTAKASLDSAVIMSALAAATASLRKLEEDLPIDSVQEHC</sequence>